<protein>
    <submittedName>
        <fullName evidence="3">Uncharacterized protein</fullName>
    </submittedName>
</protein>
<evidence type="ECO:0000313" key="3">
    <source>
        <dbReference type="WBParaSite" id="TMUE_2000009693.1"/>
    </source>
</evidence>
<dbReference type="WBParaSite" id="TMUE_2000009693.1">
    <property type="protein sequence ID" value="TMUE_2000009693.1"/>
    <property type="gene ID" value="WBGene00300698"/>
</dbReference>
<dbReference type="AlphaFoldDB" id="A0A5S6QRB1"/>
<keyword evidence="2" id="KW-1185">Reference proteome</keyword>
<dbReference type="Proteomes" id="UP000046395">
    <property type="component" value="Unassembled WGS sequence"/>
</dbReference>
<evidence type="ECO:0000313" key="2">
    <source>
        <dbReference type="Proteomes" id="UP000046395"/>
    </source>
</evidence>
<accession>A0A5S6QRB1</accession>
<proteinExistence type="predicted"/>
<organism evidence="2 3">
    <name type="scientific">Trichuris muris</name>
    <name type="common">Mouse whipworm</name>
    <dbReference type="NCBI Taxonomy" id="70415"/>
    <lineage>
        <taxon>Eukaryota</taxon>
        <taxon>Metazoa</taxon>
        <taxon>Ecdysozoa</taxon>
        <taxon>Nematoda</taxon>
        <taxon>Enoplea</taxon>
        <taxon>Dorylaimia</taxon>
        <taxon>Trichinellida</taxon>
        <taxon>Trichuridae</taxon>
        <taxon>Trichuris</taxon>
    </lineage>
</organism>
<feature type="region of interest" description="Disordered" evidence="1">
    <location>
        <begin position="46"/>
        <end position="79"/>
    </location>
</feature>
<sequence length="167" mass="18271">MLGSLRTLAPEGGTAVQLWGDGYNRSMNMESNAHAFDTFEILKDIDRSPSEKQPRKRKAMTPSNAHLTPGAYVPKRQQASGGISSAGKLAVGSSYVRRFDAYRLLNSAFGREAYEPRCKPATSNYLGLAKSKYVLAASIIFACLSISEMQRKTTKGGQARIGQMLFK</sequence>
<name>A0A5S6QRB1_TRIMR</name>
<reference evidence="3" key="1">
    <citation type="submission" date="2019-12" db="UniProtKB">
        <authorList>
            <consortium name="WormBaseParasite"/>
        </authorList>
    </citation>
    <scope>IDENTIFICATION</scope>
</reference>
<evidence type="ECO:0000256" key="1">
    <source>
        <dbReference type="SAM" id="MobiDB-lite"/>
    </source>
</evidence>